<name>A0A6P4YJ63_BRABE</name>
<accession>A0A6P4YJ63</accession>
<organism evidence="2 3">
    <name type="scientific">Branchiostoma belcheri</name>
    <name type="common">Amphioxus</name>
    <dbReference type="NCBI Taxonomy" id="7741"/>
    <lineage>
        <taxon>Eukaryota</taxon>
        <taxon>Metazoa</taxon>
        <taxon>Chordata</taxon>
        <taxon>Cephalochordata</taxon>
        <taxon>Leptocardii</taxon>
        <taxon>Amphioxiformes</taxon>
        <taxon>Branchiostomatidae</taxon>
        <taxon>Branchiostoma</taxon>
    </lineage>
</organism>
<keyword evidence="2" id="KW-1185">Reference proteome</keyword>
<dbReference type="GeneID" id="109468059"/>
<protein>
    <submittedName>
        <fullName evidence="3">Uncharacterized protein LOC109468059</fullName>
    </submittedName>
</protein>
<feature type="signal peptide" evidence="1">
    <location>
        <begin position="1"/>
        <end position="20"/>
    </location>
</feature>
<gene>
    <name evidence="3" type="primary">LOC109468059</name>
</gene>
<evidence type="ECO:0000256" key="1">
    <source>
        <dbReference type="SAM" id="SignalP"/>
    </source>
</evidence>
<keyword evidence="1" id="KW-0732">Signal</keyword>
<dbReference type="RefSeq" id="XP_019621844.1">
    <property type="nucleotide sequence ID" value="XM_019766285.1"/>
</dbReference>
<dbReference type="OrthoDB" id="10485869at2759"/>
<dbReference type="AlphaFoldDB" id="A0A6P4YJ63"/>
<proteinExistence type="predicted"/>
<sequence length="83" mass="9323">MKVSVLLLVTLVLLAASTAAMDLEDVKTKNDVRAYIKAAGNKVEAAKALHAKMVSQGKDKIAKRFIKRARRAFKKRRQQRKDD</sequence>
<feature type="chain" id="PRO_5028205799" evidence="1">
    <location>
        <begin position="21"/>
        <end position="83"/>
    </location>
</feature>
<dbReference type="Proteomes" id="UP000515135">
    <property type="component" value="Unplaced"/>
</dbReference>
<evidence type="ECO:0000313" key="2">
    <source>
        <dbReference type="Proteomes" id="UP000515135"/>
    </source>
</evidence>
<evidence type="ECO:0000313" key="3">
    <source>
        <dbReference type="RefSeq" id="XP_019621844.1"/>
    </source>
</evidence>
<dbReference type="KEGG" id="bbel:109468059"/>
<reference evidence="3" key="1">
    <citation type="submission" date="2025-08" db="UniProtKB">
        <authorList>
            <consortium name="RefSeq"/>
        </authorList>
    </citation>
    <scope>IDENTIFICATION</scope>
    <source>
        <tissue evidence="3">Gonad</tissue>
    </source>
</reference>